<dbReference type="InterPro" id="IPR034660">
    <property type="entry name" value="DinB/YfiT-like"/>
</dbReference>
<keyword evidence="3" id="KW-1185">Reference proteome</keyword>
<evidence type="ECO:0000259" key="1">
    <source>
        <dbReference type="Pfam" id="PF12867"/>
    </source>
</evidence>
<gene>
    <name evidence="2" type="ORF">FVF61_01910</name>
</gene>
<dbReference type="RefSeq" id="WP_148452682.1">
    <property type="nucleotide sequence ID" value="NZ_VSFC01000012.1"/>
</dbReference>
<dbReference type="Gene3D" id="1.20.120.450">
    <property type="entry name" value="dinb family like domain"/>
    <property type="match status" value="1"/>
</dbReference>
<dbReference type="Proteomes" id="UP000324550">
    <property type="component" value="Unassembled WGS sequence"/>
</dbReference>
<dbReference type="SUPFAM" id="SSF109854">
    <property type="entry name" value="DinB/YfiT-like putative metalloenzymes"/>
    <property type="match status" value="1"/>
</dbReference>
<evidence type="ECO:0000313" key="2">
    <source>
        <dbReference type="EMBL" id="TYA58927.1"/>
    </source>
</evidence>
<proteinExistence type="predicted"/>
<feature type="domain" description="DinB-like" evidence="1">
    <location>
        <begin position="32"/>
        <end position="164"/>
    </location>
</feature>
<protein>
    <submittedName>
        <fullName evidence="2">DinB family protein</fullName>
    </submittedName>
</protein>
<organism evidence="2 3">
    <name type="scientific">Formosa maritima</name>
    <dbReference type="NCBI Taxonomy" id="2592046"/>
    <lineage>
        <taxon>Bacteria</taxon>
        <taxon>Pseudomonadati</taxon>
        <taxon>Bacteroidota</taxon>
        <taxon>Flavobacteriia</taxon>
        <taxon>Flavobacteriales</taxon>
        <taxon>Flavobacteriaceae</taxon>
        <taxon>Formosa</taxon>
    </lineage>
</organism>
<dbReference type="AlphaFoldDB" id="A0A5D0GMK0"/>
<sequence>MKAFQILESEYADYYANYIKKAGNQDIISGLESSLNNTMSFFKSIPEEKLEFRYEIGKWTIKDIIQHLIDAERVFAYRALRFARKDNTPLPGFEENDYTIAANANKRSREELLKEYQAVRESTIMLFKNFDEDTLKLVGIASNSNMSVRAIGFVIIGHETHHCDVIKSRYL</sequence>
<dbReference type="InterPro" id="IPR024775">
    <property type="entry name" value="DinB-like"/>
</dbReference>
<dbReference type="OrthoDB" id="9793216at2"/>
<name>A0A5D0GMK0_9FLAO</name>
<comment type="caution">
    <text evidence="2">The sequence shown here is derived from an EMBL/GenBank/DDBJ whole genome shotgun (WGS) entry which is preliminary data.</text>
</comment>
<dbReference type="Pfam" id="PF12867">
    <property type="entry name" value="DinB_2"/>
    <property type="match status" value="1"/>
</dbReference>
<accession>A0A5D0GMK0</accession>
<reference evidence="2 3" key="1">
    <citation type="submission" date="2019-08" db="EMBL/GenBank/DDBJ databases">
        <title>Formosa sediminis sp. nov., isolated from marine sediment.</title>
        <authorList>
            <person name="Cao W.R."/>
        </authorList>
    </citation>
    <scope>NUCLEOTIDE SEQUENCE [LARGE SCALE GENOMIC DNA]</scope>
    <source>
        <strain evidence="2 3">1494</strain>
    </source>
</reference>
<evidence type="ECO:0000313" key="3">
    <source>
        <dbReference type="Proteomes" id="UP000324550"/>
    </source>
</evidence>
<dbReference type="EMBL" id="VSFC01000012">
    <property type="protein sequence ID" value="TYA58927.1"/>
    <property type="molecule type" value="Genomic_DNA"/>
</dbReference>